<evidence type="ECO:0000259" key="10">
    <source>
        <dbReference type="PROSITE" id="PS50893"/>
    </source>
</evidence>
<keyword evidence="5 11" id="KW-0067">ATP-binding</keyword>
<comment type="similarity">
    <text evidence="9">Belongs to the ABC transporter superfamily. Drug exporter-1 (DrugE1) (TC 3.A.1.105) family.</text>
</comment>
<dbReference type="GO" id="GO:0005886">
    <property type="term" value="C:plasma membrane"/>
    <property type="evidence" value="ECO:0007669"/>
    <property type="project" value="UniProtKB-SubCell"/>
</dbReference>
<protein>
    <submittedName>
        <fullName evidence="11">Daunorubicin resistance ABC transporter ATP-binding subunit</fullName>
        <ecNumber evidence="11">3.6.3.-</ecNumber>
    </submittedName>
</protein>
<dbReference type="InterPro" id="IPR050763">
    <property type="entry name" value="ABC_transporter_ATP-binding"/>
</dbReference>
<dbReference type="NCBIfam" id="TIGR01188">
    <property type="entry name" value="drrA"/>
    <property type="match status" value="1"/>
</dbReference>
<keyword evidence="12" id="KW-1185">Reference proteome</keyword>
<dbReference type="InterPro" id="IPR003593">
    <property type="entry name" value="AAA+_ATPase"/>
</dbReference>
<reference evidence="12" key="1">
    <citation type="submission" date="2016-06" db="EMBL/GenBank/DDBJ databases">
        <title>Complete genome sequence of Actinoalloteichus fjordicus DSM 46855 (=ADI127-17), type strain of the new species Actinoalloteichus fjordicus.</title>
        <authorList>
            <person name="Ruckert C."/>
            <person name="Nouioui I."/>
            <person name="Willmese J."/>
            <person name="van Wezel G."/>
            <person name="Klenk H.-P."/>
            <person name="Kalinowski J."/>
            <person name="Zotchev S.B."/>
        </authorList>
    </citation>
    <scope>NUCLEOTIDE SEQUENCE [LARGE SCALE GENOMIC DNA]</scope>
    <source>
        <strain evidence="12">ADI127-7</strain>
    </source>
</reference>
<dbReference type="InterPro" id="IPR003439">
    <property type="entry name" value="ABC_transporter-like_ATP-bd"/>
</dbReference>
<proteinExistence type="inferred from homology"/>
<dbReference type="FunFam" id="3.40.50.300:FF:000589">
    <property type="entry name" value="ABC transporter, ATP-binding subunit"/>
    <property type="match status" value="1"/>
</dbReference>
<dbReference type="GO" id="GO:0043215">
    <property type="term" value="P:daunorubicin transport"/>
    <property type="evidence" value="ECO:0007669"/>
    <property type="project" value="InterPro"/>
</dbReference>
<feature type="domain" description="ABC transporter" evidence="10">
    <location>
        <begin position="5"/>
        <end position="235"/>
    </location>
</feature>
<evidence type="ECO:0000256" key="6">
    <source>
        <dbReference type="ARBA" id="ARBA00022967"/>
    </source>
</evidence>
<dbReference type="GO" id="GO:0046677">
    <property type="term" value="P:response to antibiotic"/>
    <property type="evidence" value="ECO:0007669"/>
    <property type="project" value="UniProtKB-KW"/>
</dbReference>
<keyword evidence="4" id="KW-0547">Nucleotide-binding</keyword>
<dbReference type="Gene3D" id="3.40.50.300">
    <property type="entry name" value="P-loop containing nucleotide triphosphate hydrolases"/>
    <property type="match status" value="1"/>
</dbReference>
<dbReference type="GO" id="GO:1900753">
    <property type="term" value="P:doxorubicin transport"/>
    <property type="evidence" value="ECO:0007669"/>
    <property type="project" value="InterPro"/>
</dbReference>
<keyword evidence="3" id="KW-1003">Cell membrane</keyword>
<dbReference type="InterPro" id="IPR017871">
    <property type="entry name" value="ABC_transporter-like_CS"/>
</dbReference>
<dbReference type="Proteomes" id="UP000185511">
    <property type="component" value="Chromosome"/>
</dbReference>
<sequence>MDPIIRAVGLTKSYGDNPVLRGVDLQVAPGTIFALLGPNGAGKTTMVRILSTLIRPDGGRAFVAGHDVAREPKAVRGVISLTGQYAAVDELLTGRENMVMMARLNRLGRSAARERSAELLRRFDLEDAQDRLAGRYSGGMRRRLDLAISLITAPPVIFLDEPTTGLDPRSRQTMWSVIRELVDEGVTILLTTQYLEEADQLANRIAVLDGGRIVAEGTASELKRGLSAGTVELTFFDVPAFDRAARYLGHEALHRDQTNLCLRVSFDGHAEQVRVLLERLRQAGVPAASLELHTPSLDDVFLSLTDTARAPQETAAR</sequence>
<dbReference type="PANTHER" id="PTHR42711:SF19">
    <property type="entry name" value="DOXORUBICIN RESISTANCE ATP-BINDING PROTEIN DRRA"/>
    <property type="match status" value="1"/>
</dbReference>
<accession>A0AAC9LDE6</accession>
<dbReference type="PROSITE" id="PS00211">
    <property type="entry name" value="ABC_TRANSPORTER_1"/>
    <property type="match status" value="1"/>
</dbReference>
<dbReference type="SMART" id="SM00382">
    <property type="entry name" value="AAA"/>
    <property type="match status" value="1"/>
</dbReference>
<dbReference type="EMBL" id="CP016076">
    <property type="protein sequence ID" value="APU14320.1"/>
    <property type="molecule type" value="Genomic_DNA"/>
</dbReference>
<evidence type="ECO:0000256" key="9">
    <source>
        <dbReference type="ARBA" id="ARBA00049985"/>
    </source>
</evidence>
<evidence type="ECO:0000256" key="3">
    <source>
        <dbReference type="ARBA" id="ARBA00022475"/>
    </source>
</evidence>
<dbReference type="InterPro" id="IPR025302">
    <property type="entry name" value="DrrA1/2-like_C"/>
</dbReference>
<name>A0AAC9LDE6_9PSEU</name>
<dbReference type="GO" id="GO:0005524">
    <property type="term" value="F:ATP binding"/>
    <property type="evidence" value="ECO:0007669"/>
    <property type="project" value="UniProtKB-KW"/>
</dbReference>
<dbReference type="Pfam" id="PF13732">
    <property type="entry name" value="DrrA1-3_C"/>
    <property type="match status" value="1"/>
</dbReference>
<dbReference type="Pfam" id="PF00005">
    <property type="entry name" value="ABC_tran"/>
    <property type="match status" value="1"/>
</dbReference>
<evidence type="ECO:0000256" key="1">
    <source>
        <dbReference type="ARBA" id="ARBA00004413"/>
    </source>
</evidence>
<evidence type="ECO:0000313" key="11">
    <source>
        <dbReference type="EMBL" id="APU14320.1"/>
    </source>
</evidence>
<evidence type="ECO:0000256" key="2">
    <source>
        <dbReference type="ARBA" id="ARBA00022448"/>
    </source>
</evidence>
<comment type="subcellular location">
    <subcellularLocation>
        <location evidence="1">Cell membrane</location>
        <topology evidence="1">Peripheral membrane protein</topology>
        <orientation evidence="1">Cytoplasmic side</orientation>
    </subcellularLocation>
</comment>
<dbReference type="GO" id="GO:0016887">
    <property type="term" value="F:ATP hydrolysis activity"/>
    <property type="evidence" value="ECO:0007669"/>
    <property type="project" value="InterPro"/>
</dbReference>
<dbReference type="InterPro" id="IPR005894">
    <property type="entry name" value="DrrA"/>
</dbReference>
<dbReference type="AlphaFoldDB" id="A0AAC9LDE6"/>
<keyword evidence="7" id="KW-0472">Membrane</keyword>
<gene>
    <name evidence="11" type="ORF">UA74_11300</name>
</gene>
<dbReference type="PROSITE" id="PS50893">
    <property type="entry name" value="ABC_TRANSPORTER_2"/>
    <property type="match status" value="1"/>
</dbReference>
<evidence type="ECO:0000313" key="12">
    <source>
        <dbReference type="Proteomes" id="UP000185511"/>
    </source>
</evidence>
<dbReference type="PANTHER" id="PTHR42711">
    <property type="entry name" value="ABC TRANSPORTER ATP-BINDING PROTEIN"/>
    <property type="match status" value="1"/>
</dbReference>
<evidence type="ECO:0000256" key="4">
    <source>
        <dbReference type="ARBA" id="ARBA00022741"/>
    </source>
</evidence>
<keyword evidence="8" id="KW-0046">Antibiotic resistance</keyword>
<organism evidence="11 12">
    <name type="scientific">Actinoalloteichus fjordicus</name>
    <dbReference type="NCBI Taxonomy" id="1612552"/>
    <lineage>
        <taxon>Bacteria</taxon>
        <taxon>Bacillati</taxon>
        <taxon>Actinomycetota</taxon>
        <taxon>Actinomycetes</taxon>
        <taxon>Pseudonocardiales</taxon>
        <taxon>Pseudonocardiaceae</taxon>
        <taxon>Actinoalloteichus</taxon>
    </lineage>
</organism>
<dbReference type="InterPro" id="IPR027417">
    <property type="entry name" value="P-loop_NTPase"/>
</dbReference>
<dbReference type="EC" id="3.6.3.-" evidence="11"/>
<evidence type="ECO:0000256" key="5">
    <source>
        <dbReference type="ARBA" id="ARBA00022840"/>
    </source>
</evidence>
<dbReference type="RefSeq" id="WP_075766087.1">
    <property type="nucleotide sequence ID" value="NZ_CP016076.1"/>
</dbReference>
<keyword evidence="11" id="KW-0378">Hydrolase</keyword>
<dbReference type="SUPFAM" id="SSF52540">
    <property type="entry name" value="P-loop containing nucleoside triphosphate hydrolases"/>
    <property type="match status" value="1"/>
</dbReference>
<evidence type="ECO:0000256" key="7">
    <source>
        <dbReference type="ARBA" id="ARBA00023136"/>
    </source>
</evidence>
<evidence type="ECO:0000256" key="8">
    <source>
        <dbReference type="ARBA" id="ARBA00023251"/>
    </source>
</evidence>
<dbReference type="KEGG" id="acad:UA74_11300"/>
<keyword evidence="6" id="KW-1278">Translocase</keyword>
<keyword evidence="2" id="KW-0813">Transport</keyword>